<evidence type="ECO:0000256" key="7">
    <source>
        <dbReference type="ARBA" id="ARBA00022840"/>
    </source>
</evidence>
<keyword evidence="6 17" id="KW-0418">Kinase</keyword>
<dbReference type="OrthoDB" id="548217at2759"/>
<dbReference type="InterPro" id="IPR050108">
    <property type="entry name" value="CDK"/>
</dbReference>
<comment type="similarity">
    <text evidence="1">Belongs to the protein kinase superfamily. CMGC Ser/Thr protein kinase family. CDC2/CDKX subfamily.</text>
</comment>
<keyword evidence="7 14" id="KW-0067">ATP-binding</keyword>
<reference evidence="19" key="3">
    <citation type="journal article" date="2012" name="PLoS Pathog.">
        <title>Comparative genomics of the apicomplexan parasites Toxoplasma gondii and Neospora caninum: Coccidia differing in host range and transmission strategy.</title>
        <authorList>
            <person name="Reid A.J."/>
            <person name="Vermont S.J."/>
            <person name="Cotton J.A."/>
            <person name="Harris D."/>
            <person name="Hill-Cawthorne G.A."/>
            <person name="Konen-Waisman S."/>
            <person name="Latham S.M."/>
            <person name="Mourier T."/>
            <person name="Norton R."/>
            <person name="Quail M.A."/>
            <person name="Sanders M."/>
            <person name="Shanmugam D."/>
            <person name="Sohal A."/>
            <person name="Wasmuth J.D."/>
            <person name="Brunk B."/>
            <person name="Grigg M.E."/>
            <person name="Howard J.C."/>
            <person name="Parkinson J."/>
            <person name="Roos D.S."/>
            <person name="Trees A.J."/>
            <person name="Berriman M."/>
            <person name="Pain A."/>
            <person name="Wastling J.M."/>
        </authorList>
    </citation>
    <scope>NUCLEOTIDE SEQUENCE [LARGE SCALE GENOMIC DNA]</scope>
    <source>
        <strain evidence="19">Liverpool</strain>
    </source>
</reference>
<dbReference type="InParanoid" id="F0VCL9"/>
<evidence type="ECO:0000313" key="17">
    <source>
        <dbReference type="EMBL" id="CBZ51708.1"/>
    </source>
</evidence>
<keyword evidence="3 15" id="KW-0723">Serine/threonine-protein kinase</keyword>
<dbReference type="InterPro" id="IPR017441">
    <property type="entry name" value="Protein_kinase_ATP_BS"/>
</dbReference>
<keyword evidence="4" id="KW-0808">Transferase</keyword>
<comment type="subunit">
    <text evidence="8">May form a complex composed of at least the catalytic subunit CRK2 and a cyclin.</text>
</comment>
<evidence type="ECO:0000256" key="1">
    <source>
        <dbReference type="ARBA" id="ARBA00006485"/>
    </source>
</evidence>
<dbReference type="GeneID" id="13444175"/>
<evidence type="ECO:0000313" key="18">
    <source>
        <dbReference type="EMBL" id="CEL65661.1"/>
    </source>
</evidence>
<accession>F0VCL9</accession>
<evidence type="ECO:0000256" key="8">
    <source>
        <dbReference type="ARBA" id="ARBA00038543"/>
    </source>
</evidence>
<dbReference type="PROSITE" id="PS00108">
    <property type="entry name" value="PROTEIN_KINASE_ST"/>
    <property type="match status" value="1"/>
</dbReference>
<name>F0VCL9_NEOCL</name>
<dbReference type="PROSITE" id="PS00107">
    <property type="entry name" value="PROTEIN_KINASE_ATP"/>
    <property type="match status" value="1"/>
</dbReference>
<keyword evidence="19" id="KW-1185">Reference proteome</keyword>
<reference evidence="17" key="2">
    <citation type="submission" date="2011-03" db="EMBL/GenBank/DDBJ databases">
        <title>Comparative genomics and transcriptomics of Neospora caninum and Toxoplasma gondii.</title>
        <authorList>
            <person name="Reid A.J."/>
            <person name="Sohal A."/>
            <person name="Harris D."/>
            <person name="Quail M."/>
            <person name="Sanders M."/>
            <person name="Berriman M."/>
            <person name="Wastling J.M."/>
            <person name="Pain A."/>
        </authorList>
    </citation>
    <scope>NUCLEOTIDE SEQUENCE</scope>
    <source>
        <strain evidence="17">Liverpool</strain>
    </source>
</reference>
<evidence type="ECO:0000256" key="6">
    <source>
        <dbReference type="ARBA" id="ARBA00022777"/>
    </source>
</evidence>
<evidence type="ECO:0000256" key="13">
    <source>
        <dbReference type="ARBA" id="ARBA00048367"/>
    </source>
</evidence>
<comment type="catalytic activity">
    <reaction evidence="12">
        <text>L-threonyl-[protein] + ATP = O-phospho-L-threonyl-[protein] + ADP + H(+)</text>
        <dbReference type="Rhea" id="RHEA:46608"/>
        <dbReference type="Rhea" id="RHEA-COMP:11060"/>
        <dbReference type="Rhea" id="RHEA-COMP:11605"/>
        <dbReference type="ChEBI" id="CHEBI:15378"/>
        <dbReference type="ChEBI" id="CHEBI:30013"/>
        <dbReference type="ChEBI" id="CHEBI:30616"/>
        <dbReference type="ChEBI" id="CHEBI:61977"/>
        <dbReference type="ChEBI" id="CHEBI:456216"/>
        <dbReference type="EC" id="2.7.11.22"/>
    </reaction>
</comment>
<dbReference type="AlphaFoldDB" id="F0VCL9"/>
<dbReference type="SUPFAM" id="SSF56112">
    <property type="entry name" value="Protein kinase-like (PK-like)"/>
    <property type="match status" value="1"/>
</dbReference>
<comment type="catalytic activity">
    <reaction evidence="13">
        <text>L-seryl-[protein] + ATP = O-phospho-L-seryl-[protein] + ADP + H(+)</text>
        <dbReference type="Rhea" id="RHEA:17989"/>
        <dbReference type="Rhea" id="RHEA-COMP:9863"/>
        <dbReference type="Rhea" id="RHEA-COMP:11604"/>
        <dbReference type="ChEBI" id="CHEBI:15378"/>
        <dbReference type="ChEBI" id="CHEBI:29999"/>
        <dbReference type="ChEBI" id="CHEBI:30616"/>
        <dbReference type="ChEBI" id="CHEBI:83421"/>
        <dbReference type="ChEBI" id="CHEBI:456216"/>
        <dbReference type="EC" id="2.7.11.22"/>
    </reaction>
</comment>
<dbReference type="EMBL" id="LN714479">
    <property type="protein sequence ID" value="CEL65661.1"/>
    <property type="molecule type" value="Genomic_DNA"/>
</dbReference>
<dbReference type="CDD" id="cd07833">
    <property type="entry name" value="STKc_CDKL"/>
    <property type="match status" value="1"/>
</dbReference>
<dbReference type="Pfam" id="PF00069">
    <property type="entry name" value="Pkinase"/>
    <property type="match status" value="1"/>
</dbReference>
<dbReference type="EC" id="2.7.11.22" evidence="2"/>
<evidence type="ECO:0000256" key="9">
    <source>
        <dbReference type="ARBA" id="ARBA00039612"/>
    </source>
</evidence>
<dbReference type="PROSITE" id="PS50011">
    <property type="entry name" value="PROTEIN_KINASE_DOM"/>
    <property type="match status" value="1"/>
</dbReference>
<dbReference type="InterPro" id="IPR011009">
    <property type="entry name" value="Kinase-like_dom_sf"/>
</dbReference>
<reference evidence="17" key="1">
    <citation type="submission" date="2011-02" db="EMBL/GenBank/DDBJ databases">
        <authorList>
            <person name="Aslett M."/>
        </authorList>
    </citation>
    <scope>NUCLEOTIDE SEQUENCE</scope>
    <source>
        <strain evidence="17">Liverpool</strain>
    </source>
</reference>
<organism evidence="17 19">
    <name type="scientific">Neospora caninum (strain Liverpool)</name>
    <dbReference type="NCBI Taxonomy" id="572307"/>
    <lineage>
        <taxon>Eukaryota</taxon>
        <taxon>Sar</taxon>
        <taxon>Alveolata</taxon>
        <taxon>Apicomplexa</taxon>
        <taxon>Conoidasida</taxon>
        <taxon>Coccidia</taxon>
        <taxon>Eucoccidiorida</taxon>
        <taxon>Eimeriorina</taxon>
        <taxon>Sarcocystidae</taxon>
        <taxon>Neospora</taxon>
    </lineage>
</organism>
<protein>
    <recommendedName>
        <fullName evidence="9">Cyclin-dependent kinase 2 homolog</fullName>
        <ecNumber evidence="2">2.7.11.22</ecNumber>
    </recommendedName>
    <alternativeName>
        <fullName evidence="10">Cell division control protein 2 homolog</fullName>
    </alternativeName>
    <alternativeName>
        <fullName evidence="11">cdc2-related kinase 2</fullName>
    </alternativeName>
</protein>
<dbReference type="FunFam" id="1.10.510.10:FF:000624">
    <property type="entry name" value="Mitogen-activated protein kinase"/>
    <property type="match status" value="1"/>
</dbReference>
<dbReference type="InterPro" id="IPR000719">
    <property type="entry name" value="Prot_kinase_dom"/>
</dbReference>
<proteinExistence type="inferred from homology"/>
<reference evidence="18" key="4">
    <citation type="journal article" date="2015" name="PLoS ONE">
        <title>Comprehensive Evaluation of Toxoplasma gondii VEG and Neospora caninum LIV Genomes with Tachyzoite Stage Transcriptome and Proteome Defines Novel Transcript Features.</title>
        <authorList>
            <person name="Ramaprasad A."/>
            <person name="Mourier T."/>
            <person name="Naeem R."/>
            <person name="Malas T.B."/>
            <person name="Moussa E."/>
            <person name="Panigrahi A."/>
            <person name="Vermont S.J."/>
            <person name="Otto T.D."/>
            <person name="Wastling J."/>
            <person name="Pain A."/>
        </authorList>
    </citation>
    <scope>NUCLEOTIDE SEQUENCE</scope>
    <source>
        <strain evidence="18">Liverpool</strain>
    </source>
</reference>
<dbReference type="PANTHER" id="PTHR24056:SF111">
    <property type="entry name" value="CYCLIN-DEPENDENT KINASE-LIKE 5"/>
    <property type="match status" value="1"/>
</dbReference>
<dbReference type="VEuPathDB" id="ToxoDB:NCLIV_015030"/>
<gene>
    <name evidence="18" type="ORF">BN1204_015030</name>
    <name evidence="17" type="ORF">NCLIV_015030</name>
</gene>
<dbReference type="Gene3D" id="1.10.510.10">
    <property type="entry name" value="Transferase(Phosphotransferase) domain 1"/>
    <property type="match status" value="1"/>
</dbReference>
<dbReference type="EMBL" id="FR823386">
    <property type="protein sequence ID" value="CBZ51708.1"/>
    <property type="molecule type" value="Genomic_DNA"/>
</dbReference>
<dbReference type="Proteomes" id="UP000007494">
    <property type="component" value="Chromosome V"/>
</dbReference>
<feature type="domain" description="Protein kinase" evidence="16">
    <location>
        <begin position="4"/>
        <end position="271"/>
    </location>
</feature>
<evidence type="ECO:0000256" key="4">
    <source>
        <dbReference type="ARBA" id="ARBA00022679"/>
    </source>
</evidence>
<evidence type="ECO:0000256" key="11">
    <source>
        <dbReference type="ARBA" id="ARBA00042858"/>
    </source>
</evidence>
<dbReference type="Gene3D" id="3.30.200.20">
    <property type="entry name" value="Phosphorylase Kinase, domain 1"/>
    <property type="match status" value="1"/>
</dbReference>
<keyword evidence="5 14" id="KW-0547">Nucleotide-binding</keyword>
<dbReference type="OMA" id="MEMFRQN"/>
<evidence type="ECO:0000256" key="5">
    <source>
        <dbReference type="ARBA" id="ARBA00022741"/>
    </source>
</evidence>
<dbReference type="SMART" id="SM00220">
    <property type="entry name" value="S_TKc"/>
    <property type="match status" value="1"/>
</dbReference>
<dbReference type="GO" id="GO:0004693">
    <property type="term" value="F:cyclin-dependent protein serine/threonine kinase activity"/>
    <property type="evidence" value="ECO:0007669"/>
    <property type="project" value="UniProtKB-EC"/>
</dbReference>
<dbReference type="PANTHER" id="PTHR24056">
    <property type="entry name" value="CELL DIVISION PROTEIN KINASE"/>
    <property type="match status" value="1"/>
</dbReference>
<evidence type="ECO:0000259" key="16">
    <source>
        <dbReference type="PROSITE" id="PS50011"/>
    </source>
</evidence>
<dbReference type="eggNOG" id="KOG0593">
    <property type="taxonomic scope" value="Eukaryota"/>
</dbReference>
<dbReference type="GO" id="GO:0005634">
    <property type="term" value="C:nucleus"/>
    <property type="evidence" value="ECO:0007669"/>
    <property type="project" value="TreeGrafter"/>
</dbReference>
<dbReference type="RefSeq" id="XP_003881741.1">
    <property type="nucleotide sequence ID" value="XM_003881692.1"/>
</dbReference>
<evidence type="ECO:0000256" key="10">
    <source>
        <dbReference type="ARBA" id="ARBA00041902"/>
    </source>
</evidence>
<evidence type="ECO:0000256" key="3">
    <source>
        <dbReference type="ARBA" id="ARBA00022527"/>
    </source>
</evidence>
<evidence type="ECO:0000256" key="15">
    <source>
        <dbReference type="RuleBase" id="RU000304"/>
    </source>
</evidence>
<sequence length="368" mass="41842">MNKYEKLDLVGEGAYGVVLKCRRKDSGDLVAIKTFKGNEESTNVKKTISREINALRHLRHENIVSLKEAFRWKGKLHLVFEYIHKNLLELLEASPAGLDQETVRLCIWQLVKALNYCHRNGIVHRDVKPENLLVNPKTRKLKLCDFGFARQLHEATVPLTDYVATRWYRSPELLLGDPEYGLPVDMWAVGCIMGELIDGRPLFPGDNEVDQLYKIQLILGPLLPQHMEMFRQNSRYRNKFDKTAIDFLSKLLCMDPNARLTAKMALQHPYFKELESAEPIQTTMERSDGLSGNSLVQLVSRSKELWPVQSIKHYALLASEIVPLNKCAQETKGALLKDFISTPSPGQDGRSRCAFGGHQLLSGQNANF</sequence>
<evidence type="ECO:0000256" key="14">
    <source>
        <dbReference type="PROSITE-ProRule" id="PRU10141"/>
    </source>
</evidence>
<feature type="binding site" evidence="14">
    <location>
        <position position="33"/>
    </location>
    <ligand>
        <name>ATP</name>
        <dbReference type="ChEBI" id="CHEBI:30616"/>
    </ligand>
</feature>
<evidence type="ECO:0000256" key="12">
    <source>
        <dbReference type="ARBA" id="ARBA00047811"/>
    </source>
</evidence>
<evidence type="ECO:0000256" key="2">
    <source>
        <dbReference type="ARBA" id="ARBA00012425"/>
    </source>
</evidence>
<dbReference type="FunFam" id="3.30.200.20:FF:000049">
    <property type="entry name" value="cyclin-dependent kinase-like 1 isoform X1"/>
    <property type="match status" value="1"/>
</dbReference>
<evidence type="ECO:0000313" key="19">
    <source>
        <dbReference type="Proteomes" id="UP000007494"/>
    </source>
</evidence>
<dbReference type="GO" id="GO:0005524">
    <property type="term" value="F:ATP binding"/>
    <property type="evidence" value="ECO:0007669"/>
    <property type="project" value="UniProtKB-UniRule"/>
</dbReference>
<dbReference type="InterPro" id="IPR008271">
    <property type="entry name" value="Ser/Thr_kinase_AS"/>
</dbReference>